<proteinExistence type="predicted"/>
<sequence length="41" mass="4739">MLCTLQDVCITKERGNNDTVLLKEEKRGAEILLPFNDKKNF</sequence>
<evidence type="ECO:0000313" key="1">
    <source>
        <dbReference type="EMBL" id="EFU32615.1"/>
    </source>
</evidence>
<evidence type="ECO:0000313" key="2">
    <source>
        <dbReference type="Proteomes" id="UP000005056"/>
    </source>
</evidence>
<dbReference type="EMBL" id="ADWQ01000066">
    <property type="protein sequence ID" value="EFU32615.1"/>
    <property type="molecule type" value="Genomic_DNA"/>
</dbReference>
<protein>
    <submittedName>
        <fullName evidence="1">Uncharacterized protein</fullName>
    </submittedName>
</protein>
<organism evidence="1 2">
    <name type="scientific">Escherichia coli MS 85-1</name>
    <dbReference type="NCBI Taxonomy" id="679202"/>
    <lineage>
        <taxon>Bacteria</taxon>
        <taxon>Pseudomonadati</taxon>
        <taxon>Pseudomonadota</taxon>
        <taxon>Gammaproteobacteria</taxon>
        <taxon>Enterobacterales</taxon>
        <taxon>Enterobacteriaceae</taxon>
        <taxon>Escherichia</taxon>
    </lineage>
</organism>
<accession>A0AAN3SCB0</accession>
<reference evidence="1 2" key="1">
    <citation type="submission" date="2010-09" db="EMBL/GenBank/DDBJ databases">
        <authorList>
            <person name="Weinstock G."/>
            <person name="Sodergren E."/>
            <person name="Clifton S."/>
            <person name="Fulton L."/>
            <person name="Fulton B."/>
            <person name="Courtney L."/>
            <person name="Fronick C."/>
            <person name="Harrison M."/>
            <person name="Strong C."/>
            <person name="Farmer C."/>
            <person name="Delahaunty K."/>
            <person name="Markovic C."/>
            <person name="Hall O."/>
            <person name="Minx P."/>
            <person name="Tomlinson C."/>
            <person name="Mitreva M."/>
            <person name="Hou S."/>
            <person name="Chen J."/>
            <person name="Wollam A."/>
            <person name="Pepin K.H."/>
            <person name="Johnson M."/>
            <person name="Bhonagiri V."/>
            <person name="Zhang X."/>
            <person name="Suruliraj S."/>
            <person name="Warren W."/>
            <person name="Chinwalla A."/>
            <person name="Mardis E.R."/>
            <person name="Wilson R.K."/>
        </authorList>
    </citation>
    <scope>NUCLEOTIDE SEQUENCE [LARGE SCALE GENOMIC DNA]</scope>
    <source>
        <strain evidence="1 2">MS 85-1</strain>
    </source>
</reference>
<dbReference type="Proteomes" id="UP000005056">
    <property type="component" value="Unassembled WGS sequence"/>
</dbReference>
<dbReference type="AlphaFoldDB" id="A0AAN3SCB0"/>
<name>A0AAN3SCB0_ECOLX</name>
<gene>
    <name evidence="1" type="ORF">HMPREF9350_05569</name>
</gene>
<comment type="caution">
    <text evidence="1">The sequence shown here is derived from an EMBL/GenBank/DDBJ whole genome shotgun (WGS) entry which is preliminary data.</text>
</comment>